<accession>A0A7R7Y1J9</accession>
<dbReference type="RefSeq" id="XP_041562924.1">
    <property type="nucleotide sequence ID" value="XM_041697388.1"/>
</dbReference>
<dbReference type="KEGG" id="apuu:APUU_81041A"/>
<dbReference type="SUPFAM" id="SSF52047">
    <property type="entry name" value="RNI-like"/>
    <property type="match status" value="1"/>
</dbReference>
<proteinExistence type="predicted"/>
<evidence type="ECO:0000313" key="2">
    <source>
        <dbReference type="Proteomes" id="UP000654913"/>
    </source>
</evidence>
<dbReference type="Gene3D" id="3.80.10.10">
    <property type="entry name" value="Ribonuclease Inhibitor"/>
    <property type="match status" value="1"/>
</dbReference>
<name>A0A7R7Y1J9_9EURO</name>
<protein>
    <recommendedName>
        <fullName evidence="3">F-box domain-containing protein</fullName>
    </recommendedName>
</protein>
<reference evidence="1" key="2">
    <citation type="submission" date="2021-02" db="EMBL/GenBank/DDBJ databases">
        <title>Aspergillus puulaauensis MK2 genome sequence.</title>
        <authorList>
            <person name="Futagami T."/>
            <person name="Mori K."/>
            <person name="Kadooka C."/>
            <person name="Tanaka T."/>
        </authorList>
    </citation>
    <scope>NUCLEOTIDE SEQUENCE</scope>
    <source>
        <strain evidence="1">MK2</strain>
    </source>
</reference>
<dbReference type="AlphaFoldDB" id="A0A7R7Y1J9"/>
<dbReference type="OrthoDB" id="3140657at2759"/>
<dbReference type="Proteomes" id="UP000654913">
    <property type="component" value="Chromosome 8"/>
</dbReference>
<dbReference type="InterPro" id="IPR032675">
    <property type="entry name" value="LRR_dom_sf"/>
</dbReference>
<keyword evidence="2" id="KW-1185">Reference proteome</keyword>
<dbReference type="GeneID" id="64980735"/>
<dbReference type="PANTHER" id="PTHR42057:SF2">
    <property type="entry name" value="F-BOX DOMAIN PROTEIN (AFU_ORTHOLOGUE AFUA_4G00200)-RELATED"/>
    <property type="match status" value="1"/>
</dbReference>
<sequence>MAQLLSLPIEILHRNCYYADLPSRKGLRLMNRLLGDVARRWVFETISVFPLEASCNRLQNILQRPDVASYVTKLYLVTFDLDERGEFKDTQGEDYHEETEVPRRFWNLFDHLKDFPRLQSVALCFHWEHSNGEWVTPQCPDTFREPVMERAFAAFVAQPQKLKELAIQDLHNVHETDPTVVADIKKVLGGLESLRLNIVNEHWDDPPSDTYKKQEAQTFPRELPAFWLRPAMSTLRHLTLYSDLRSGFYPILDFTGIHFPHLNTLALGNYAFADNSQLNWILSHAATLTELYLDNCTILYAMALEWADTVTLLPLERFSYHDEETGHRWAEYDGRWADYFRAFKDELPRLQHFRYGRWVDITCFDNRPPFEGETAMEMDFHEESYDAFLEARESGQYAWQADCEQWEVEQDRIPPWPSASQWEEDRRALGELCAKLGQTAPRWDSGEDQNRH</sequence>
<gene>
    <name evidence="1" type="ORF">APUU_81041A</name>
</gene>
<dbReference type="PANTHER" id="PTHR42057">
    <property type="entry name" value="F-BOX DOMAIN PROTEIN (AFU_ORTHOLOGUE AFUA_4G00200)"/>
    <property type="match status" value="1"/>
</dbReference>
<reference evidence="1" key="1">
    <citation type="submission" date="2021-01" db="EMBL/GenBank/DDBJ databases">
        <authorList>
            <consortium name="Aspergillus puulaauensis MK2 genome sequencing consortium"/>
            <person name="Kazuki M."/>
            <person name="Futagami T."/>
        </authorList>
    </citation>
    <scope>NUCLEOTIDE SEQUENCE</scope>
    <source>
        <strain evidence="1">MK2</strain>
    </source>
</reference>
<organism evidence="1 2">
    <name type="scientific">Aspergillus puulaauensis</name>
    <dbReference type="NCBI Taxonomy" id="1220207"/>
    <lineage>
        <taxon>Eukaryota</taxon>
        <taxon>Fungi</taxon>
        <taxon>Dikarya</taxon>
        <taxon>Ascomycota</taxon>
        <taxon>Pezizomycotina</taxon>
        <taxon>Eurotiomycetes</taxon>
        <taxon>Eurotiomycetidae</taxon>
        <taxon>Eurotiales</taxon>
        <taxon>Aspergillaceae</taxon>
        <taxon>Aspergillus</taxon>
    </lineage>
</organism>
<evidence type="ECO:0000313" key="1">
    <source>
        <dbReference type="EMBL" id="BCS30738.1"/>
    </source>
</evidence>
<dbReference type="EMBL" id="AP024450">
    <property type="protein sequence ID" value="BCS30738.1"/>
    <property type="molecule type" value="Genomic_DNA"/>
</dbReference>
<evidence type="ECO:0008006" key="3">
    <source>
        <dbReference type="Google" id="ProtNLM"/>
    </source>
</evidence>